<feature type="transmembrane region" description="Helical" evidence="2">
    <location>
        <begin position="47"/>
        <end position="63"/>
    </location>
</feature>
<gene>
    <name evidence="3" type="ORF">A2569_00150</name>
</gene>
<evidence type="ECO:0000256" key="2">
    <source>
        <dbReference type="SAM" id="Phobius"/>
    </source>
</evidence>
<evidence type="ECO:0000256" key="1">
    <source>
        <dbReference type="PROSITE-ProRule" id="PRU00339"/>
    </source>
</evidence>
<feature type="transmembrane region" description="Helical" evidence="2">
    <location>
        <begin position="21"/>
        <end position="41"/>
    </location>
</feature>
<dbReference type="STRING" id="1802440.A2569_00150"/>
<dbReference type="PANTHER" id="PTHR12558:SF13">
    <property type="entry name" value="CELL DIVISION CYCLE PROTEIN 27 HOMOLOG"/>
    <property type="match status" value="1"/>
</dbReference>
<feature type="transmembrane region" description="Helical" evidence="2">
    <location>
        <begin position="75"/>
        <end position="95"/>
    </location>
</feature>
<accession>A0A1G2QJU7</accession>
<feature type="transmembrane region" description="Helical" evidence="2">
    <location>
        <begin position="203"/>
        <end position="221"/>
    </location>
</feature>
<keyword evidence="2" id="KW-0812">Transmembrane</keyword>
<keyword evidence="2" id="KW-1133">Transmembrane helix</keyword>
<dbReference type="SMART" id="SM00028">
    <property type="entry name" value="TPR"/>
    <property type="match status" value="3"/>
</dbReference>
<comment type="caution">
    <text evidence="3">The sequence shown here is derived from an EMBL/GenBank/DDBJ whole genome shotgun (WGS) entry which is preliminary data.</text>
</comment>
<protein>
    <submittedName>
        <fullName evidence="3">Uncharacterized protein</fullName>
    </submittedName>
</protein>
<dbReference type="PANTHER" id="PTHR12558">
    <property type="entry name" value="CELL DIVISION CYCLE 16,23,27"/>
    <property type="match status" value="1"/>
</dbReference>
<dbReference type="InterPro" id="IPR019734">
    <property type="entry name" value="TPR_rpt"/>
</dbReference>
<evidence type="ECO:0000313" key="4">
    <source>
        <dbReference type="Proteomes" id="UP000177090"/>
    </source>
</evidence>
<keyword evidence="1" id="KW-0802">TPR repeat</keyword>
<feature type="repeat" description="TPR" evidence="1">
    <location>
        <begin position="745"/>
        <end position="778"/>
    </location>
</feature>
<dbReference type="InterPro" id="IPR011990">
    <property type="entry name" value="TPR-like_helical_dom_sf"/>
</dbReference>
<dbReference type="PROSITE" id="PS50005">
    <property type="entry name" value="TPR"/>
    <property type="match status" value="1"/>
</dbReference>
<feature type="transmembrane region" description="Helical" evidence="2">
    <location>
        <begin position="390"/>
        <end position="414"/>
    </location>
</feature>
<dbReference type="Pfam" id="PF14559">
    <property type="entry name" value="TPR_19"/>
    <property type="match status" value="2"/>
</dbReference>
<feature type="transmembrane region" description="Helical" evidence="2">
    <location>
        <begin position="253"/>
        <end position="270"/>
    </location>
</feature>
<name>A0A1G2QJU7_9BACT</name>
<dbReference type="Proteomes" id="UP000177090">
    <property type="component" value="Unassembled WGS sequence"/>
</dbReference>
<sequence>MDSHEHERLTVKSSEGVAASVLLILAFITPILFLPGTVLPFEIVKRFFVGIAVALALVFWLVSRLSKSRVSIPKSYVFLGLGGLTLANALSAFFVESLQPMFCRVGGNCIPGLWAAMRAHSFVGLGYELNTPLWLAILSVLLFLAGVLMSDRKRVFYMYLSIFGSAALVVVYTIFRIFPARWLVQYEWYQNLPVSLVGKWNELGIFFGLTVLGIVVMIDLLRDVRASGLMRFGMYLLFGLSMLGLMFINFYPVWVALALFSIVIYVYALTADRSAAGDEAKEHKVFHPSLLVVIVAVLFVFGGSPQQFIGAISARVNNYFGIPQVFSLEPRPGFSDTIQVAEQVLGKEPVLGVGPNNFDSAWARYKPASFNQSLAWSVDFENGNGYLPSFAITAGVLGLIFVLIFIAAVLIEGWRTMSKVLRDRMANPLAAISFFVTLYLWIFAVMYTPNITLLTLAVLSLGTMIALSVRSGALAELSLHFGATPRITFISTLVIIVLIVVSVGGGYLLLGRTWATTLFFRGLARANINGDLDAAETYITQAAGLGMRDQYLRALTNISILRISRIVSQQGVPEQTLRSQFLQQVDNATKYARMAYEIRPHYYQNVAGLASVFEVLSVFKVPGAKEEAEKRYAEVSAANPESPLVPYLTARMYASLGNTAQAQKSLETVLAKKPDYPEAILFYSQIEASRGNIRNAALIAERALVFAPNDLGVLFQAGYLKYQDKAYEEARIILERARALAPNYSNAKYFLGLTYDELGERDEAIQEFIQIGELNPDNEEVKQILANLRAGLPALAGIR</sequence>
<feature type="transmembrane region" description="Helical" evidence="2">
    <location>
        <begin position="131"/>
        <end position="149"/>
    </location>
</feature>
<feature type="transmembrane region" description="Helical" evidence="2">
    <location>
        <begin position="228"/>
        <end position="247"/>
    </location>
</feature>
<keyword evidence="2" id="KW-0472">Membrane</keyword>
<dbReference type="AlphaFoldDB" id="A0A1G2QJU7"/>
<organism evidence="3 4">
    <name type="scientific">Candidatus Vogelbacteria bacterium RIFOXYD1_FULL_51_18</name>
    <dbReference type="NCBI Taxonomy" id="1802440"/>
    <lineage>
        <taxon>Bacteria</taxon>
        <taxon>Candidatus Vogeliibacteriota</taxon>
    </lineage>
</organism>
<feature type="transmembrane region" description="Helical" evidence="2">
    <location>
        <begin position="426"/>
        <end position="447"/>
    </location>
</feature>
<dbReference type="Gene3D" id="1.25.40.10">
    <property type="entry name" value="Tetratricopeptide repeat domain"/>
    <property type="match status" value="2"/>
</dbReference>
<feature type="transmembrane region" description="Helical" evidence="2">
    <location>
        <begin position="487"/>
        <end position="510"/>
    </location>
</feature>
<proteinExistence type="predicted"/>
<evidence type="ECO:0000313" key="3">
    <source>
        <dbReference type="EMBL" id="OHA60924.1"/>
    </source>
</evidence>
<feature type="transmembrane region" description="Helical" evidence="2">
    <location>
        <begin position="453"/>
        <end position="475"/>
    </location>
</feature>
<feature type="transmembrane region" description="Helical" evidence="2">
    <location>
        <begin position="156"/>
        <end position="178"/>
    </location>
</feature>
<reference evidence="3 4" key="1">
    <citation type="journal article" date="2016" name="Nat. Commun.">
        <title>Thousands of microbial genomes shed light on interconnected biogeochemical processes in an aquifer system.</title>
        <authorList>
            <person name="Anantharaman K."/>
            <person name="Brown C.T."/>
            <person name="Hug L.A."/>
            <person name="Sharon I."/>
            <person name="Castelle C.J."/>
            <person name="Probst A.J."/>
            <person name="Thomas B.C."/>
            <person name="Singh A."/>
            <person name="Wilkins M.J."/>
            <person name="Karaoz U."/>
            <person name="Brodie E.L."/>
            <person name="Williams K.H."/>
            <person name="Hubbard S.S."/>
            <person name="Banfield J.F."/>
        </authorList>
    </citation>
    <scope>NUCLEOTIDE SEQUENCE [LARGE SCALE GENOMIC DNA]</scope>
</reference>
<dbReference type="EMBL" id="MHTL01000006">
    <property type="protein sequence ID" value="OHA60924.1"/>
    <property type="molecule type" value="Genomic_DNA"/>
</dbReference>
<dbReference type="SUPFAM" id="SSF48452">
    <property type="entry name" value="TPR-like"/>
    <property type="match status" value="1"/>
</dbReference>
<feature type="transmembrane region" description="Helical" evidence="2">
    <location>
        <begin position="290"/>
        <end position="309"/>
    </location>
</feature>